<dbReference type="PANTHER" id="PTHR43784:SF2">
    <property type="entry name" value="GDSL-LIKE LIPASE_ACYLHYDROLASE, PUTATIVE (AFU_ORTHOLOGUE AFUA_2G00820)-RELATED"/>
    <property type="match status" value="1"/>
</dbReference>
<keyword evidence="2" id="KW-0378">Hydrolase</keyword>
<protein>
    <submittedName>
        <fullName evidence="2">SGNH/GDSL hydrolase family protein</fullName>
    </submittedName>
</protein>
<dbReference type="InterPro" id="IPR013830">
    <property type="entry name" value="SGNH_hydro"/>
</dbReference>
<sequence length="291" mass="30699">MTGDPAYGTPAPHPVRFAALGDSLTAGIGDPVDGGWRGWAALLAGDGTGVVFRNFAVSGALTRDVEDEQTPDAVAFAPDLAAVVVGVNDTLRRAFDIQDLATRLDRVCGALAGDGAVLLTACLPDPGTMLALPAPLARPLARRQRAVNAVVHALSDRYDTVHLHLADPAWTADRSLWSVDRLHPAERGHRMIAAHFHTALAARGRQLGPRPALAPDRPPPGRAASLRWLAVSGTGWVARRCRDLLPELLRLAGAEAVHWARGSGARLDHRAEHALSGALDRLSPGAPATEL</sequence>
<dbReference type="KEGG" id="spad:DVK44_02985"/>
<dbReference type="EMBL" id="CP031194">
    <property type="protein sequence ID" value="AXG76813.1"/>
    <property type="molecule type" value="Genomic_DNA"/>
</dbReference>
<evidence type="ECO:0000313" key="2">
    <source>
        <dbReference type="EMBL" id="AXG76813.1"/>
    </source>
</evidence>
<proteinExistence type="predicted"/>
<accession>A0A345HJD9</accession>
<dbReference type="AlphaFoldDB" id="A0A345HJD9"/>
<feature type="domain" description="SGNH hydrolase-type esterase" evidence="1">
    <location>
        <begin position="19"/>
        <end position="190"/>
    </location>
</feature>
<dbReference type="Proteomes" id="UP000253868">
    <property type="component" value="Chromosome"/>
</dbReference>
<reference evidence="3" key="1">
    <citation type="submission" date="2018-07" db="EMBL/GenBank/DDBJ databases">
        <authorList>
            <person name="Zhao J."/>
        </authorList>
    </citation>
    <scope>NUCLEOTIDE SEQUENCE [LARGE SCALE GENOMIC DNA]</scope>
    <source>
        <strain evidence="3">GSSD-12</strain>
    </source>
</reference>
<dbReference type="RefSeq" id="WP_114658190.1">
    <property type="nucleotide sequence ID" value="NZ_CP031194.1"/>
</dbReference>
<gene>
    <name evidence="2" type="ORF">DVK44_02985</name>
</gene>
<dbReference type="SUPFAM" id="SSF52266">
    <property type="entry name" value="SGNH hydrolase"/>
    <property type="match status" value="1"/>
</dbReference>
<dbReference type="PANTHER" id="PTHR43784">
    <property type="entry name" value="GDSL-LIKE LIPASE/ACYLHYDROLASE, PUTATIVE (AFU_ORTHOLOGUE AFUA_2G00820)-RELATED"/>
    <property type="match status" value="1"/>
</dbReference>
<evidence type="ECO:0000259" key="1">
    <source>
        <dbReference type="Pfam" id="PF13472"/>
    </source>
</evidence>
<dbReference type="OrthoDB" id="3465773at2"/>
<dbReference type="Gene3D" id="3.40.50.1110">
    <property type="entry name" value="SGNH hydrolase"/>
    <property type="match status" value="1"/>
</dbReference>
<dbReference type="GO" id="GO:0016787">
    <property type="term" value="F:hydrolase activity"/>
    <property type="evidence" value="ECO:0007669"/>
    <property type="project" value="UniProtKB-KW"/>
</dbReference>
<dbReference type="Pfam" id="PF13472">
    <property type="entry name" value="Lipase_GDSL_2"/>
    <property type="match status" value="1"/>
</dbReference>
<dbReference type="InterPro" id="IPR036514">
    <property type="entry name" value="SGNH_hydro_sf"/>
</dbReference>
<organism evidence="2 3">
    <name type="scientific">Streptomyces paludis</name>
    <dbReference type="NCBI Taxonomy" id="2282738"/>
    <lineage>
        <taxon>Bacteria</taxon>
        <taxon>Bacillati</taxon>
        <taxon>Actinomycetota</taxon>
        <taxon>Actinomycetes</taxon>
        <taxon>Kitasatosporales</taxon>
        <taxon>Streptomycetaceae</taxon>
        <taxon>Streptomyces</taxon>
    </lineage>
</organism>
<dbReference type="InterPro" id="IPR053140">
    <property type="entry name" value="GDSL_Rv0518-like"/>
</dbReference>
<evidence type="ECO:0000313" key="3">
    <source>
        <dbReference type="Proteomes" id="UP000253868"/>
    </source>
</evidence>
<dbReference type="CDD" id="cd01832">
    <property type="entry name" value="SGNH_hydrolase_like_1"/>
    <property type="match status" value="1"/>
</dbReference>
<name>A0A345HJD9_9ACTN</name>
<keyword evidence="3" id="KW-1185">Reference proteome</keyword>